<accession>A0A2J6QV46</accession>
<evidence type="ECO:0000313" key="2">
    <source>
        <dbReference type="EMBL" id="PMD30143.1"/>
    </source>
</evidence>
<dbReference type="PANTHER" id="PTHR33993:SF14">
    <property type="entry name" value="GB|AAF24581.1"/>
    <property type="match status" value="1"/>
</dbReference>
<dbReference type="InterPro" id="IPR004360">
    <property type="entry name" value="Glyas_Fos-R_dOase_dom"/>
</dbReference>
<dbReference type="InterPro" id="IPR037523">
    <property type="entry name" value="VOC_core"/>
</dbReference>
<protein>
    <recommendedName>
        <fullName evidence="1">VOC domain-containing protein</fullName>
    </recommendedName>
</protein>
<dbReference type="InterPro" id="IPR029068">
    <property type="entry name" value="Glyas_Bleomycin-R_OHBP_Dase"/>
</dbReference>
<proteinExistence type="predicted"/>
<dbReference type="Proteomes" id="UP000235786">
    <property type="component" value="Unassembled WGS sequence"/>
</dbReference>
<sequence length="139" mass="15709">MSSTTSETPFRFPDGMICYVEIPTSDIQTCKDFYATVFPSWTFTANGDEWNFEGLSGLIGAIVQAPPGHQNEIDQMIHMGGEALVATISQRVESVDETRQRVEQVGGEARSPMERGRDGYYYMLFKDRDGNRFSVYERS</sequence>
<dbReference type="STRING" id="1149755.A0A2J6QV46"/>
<reference evidence="2 3" key="1">
    <citation type="submission" date="2016-04" db="EMBL/GenBank/DDBJ databases">
        <title>A degradative enzymes factory behind the ericoid mycorrhizal symbiosis.</title>
        <authorList>
            <consortium name="DOE Joint Genome Institute"/>
            <person name="Martino E."/>
            <person name="Morin E."/>
            <person name="Grelet G."/>
            <person name="Kuo A."/>
            <person name="Kohler A."/>
            <person name="Daghino S."/>
            <person name="Barry K."/>
            <person name="Choi C."/>
            <person name="Cichocki N."/>
            <person name="Clum A."/>
            <person name="Copeland A."/>
            <person name="Hainaut M."/>
            <person name="Haridas S."/>
            <person name="Labutti K."/>
            <person name="Lindquist E."/>
            <person name="Lipzen A."/>
            <person name="Khouja H.-R."/>
            <person name="Murat C."/>
            <person name="Ohm R."/>
            <person name="Olson A."/>
            <person name="Spatafora J."/>
            <person name="Veneault-Fourrey C."/>
            <person name="Henrissat B."/>
            <person name="Grigoriev I."/>
            <person name="Martin F."/>
            <person name="Perotto S."/>
        </authorList>
    </citation>
    <scope>NUCLEOTIDE SEQUENCE [LARGE SCALE GENOMIC DNA]</scope>
    <source>
        <strain evidence="2 3">F</strain>
    </source>
</reference>
<organism evidence="2 3">
    <name type="scientific">Hyaloscypha variabilis (strain UAMH 11265 / GT02V1 / F)</name>
    <name type="common">Meliniomyces variabilis</name>
    <dbReference type="NCBI Taxonomy" id="1149755"/>
    <lineage>
        <taxon>Eukaryota</taxon>
        <taxon>Fungi</taxon>
        <taxon>Dikarya</taxon>
        <taxon>Ascomycota</taxon>
        <taxon>Pezizomycotina</taxon>
        <taxon>Leotiomycetes</taxon>
        <taxon>Helotiales</taxon>
        <taxon>Hyaloscyphaceae</taxon>
        <taxon>Hyaloscypha</taxon>
        <taxon>Hyaloscypha variabilis</taxon>
    </lineage>
</organism>
<dbReference type="Pfam" id="PF00903">
    <property type="entry name" value="Glyoxalase"/>
    <property type="match status" value="1"/>
</dbReference>
<dbReference type="OrthoDB" id="447346at2759"/>
<dbReference type="AlphaFoldDB" id="A0A2J6QV46"/>
<dbReference type="PROSITE" id="PS51819">
    <property type="entry name" value="VOC"/>
    <property type="match status" value="1"/>
</dbReference>
<keyword evidence="3" id="KW-1185">Reference proteome</keyword>
<name>A0A2J6QV46_HYAVF</name>
<feature type="domain" description="VOC" evidence="1">
    <location>
        <begin position="16"/>
        <end position="138"/>
    </location>
</feature>
<dbReference type="PANTHER" id="PTHR33993">
    <property type="entry name" value="GLYOXALASE-RELATED"/>
    <property type="match status" value="1"/>
</dbReference>
<dbReference type="Gene3D" id="3.10.180.10">
    <property type="entry name" value="2,3-Dihydroxybiphenyl 1,2-Dioxygenase, domain 1"/>
    <property type="match status" value="1"/>
</dbReference>
<evidence type="ECO:0000259" key="1">
    <source>
        <dbReference type="PROSITE" id="PS51819"/>
    </source>
</evidence>
<dbReference type="EMBL" id="KZ613969">
    <property type="protein sequence ID" value="PMD30143.1"/>
    <property type="molecule type" value="Genomic_DNA"/>
</dbReference>
<gene>
    <name evidence="2" type="ORF">L207DRAFT_592904</name>
</gene>
<evidence type="ECO:0000313" key="3">
    <source>
        <dbReference type="Proteomes" id="UP000235786"/>
    </source>
</evidence>
<dbReference type="SUPFAM" id="SSF54593">
    <property type="entry name" value="Glyoxalase/Bleomycin resistance protein/Dihydroxybiphenyl dioxygenase"/>
    <property type="match status" value="1"/>
</dbReference>
<dbReference type="InterPro" id="IPR052164">
    <property type="entry name" value="Anthracycline_SecMetBiosynth"/>
</dbReference>